<keyword evidence="1" id="KW-0479">Metal-binding</keyword>
<dbReference type="Proteomes" id="UP000070544">
    <property type="component" value="Unassembled WGS sequence"/>
</dbReference>
<organism evidence="3 4">
    <name type="scientific">Gonapodya prolifera (strain JEL478)</name>
    <name type="common">Monoblepharis prolifera</name>
    <dbReference type="NCBI Taxonomy" id="1344416"/>
    <lineage>
        <taxon>Eukaryota</taxon>
        <taxon>Fungi</taxon>
        <taxon>Fungi incertae sedis</taxon>
        <taxon>Chytridiomycota</taxon>
        <taxon>Chytridiomycota incertae sedis</taxon>
        <taxon>Monoblepharidomycetes</taxon>
        <taxon>Monoblepharidales</taxon>
        <taxon>Gonapodyaceae</taxon>
        <taxon>Gonapodya</taxon>
    </lineage>
</organism>
<accession>A0A138ZXA3</accession>
<evidence type="ECO:0000313" key="4">
    <source>
        <dbReference type="Proteomes" id="UP000070544"/>
    </source>
</evidence>
<dbReference type="InterPro" id="IPR013087">
    <property type="entry name" value="Znf_C2H2_type"/>
</dbReference>
<protein>
    <recommendedName>
        <fullName evidence="2">C2H2-type domain-containing protein</fullName>
    </recommendedName>
</protein>
<keyword evidence="1" id="KW-0863">Zinc-finger</keyword>
<evidence type="ECO:0000313" key="3">
    <source>
        <dbReference type="EMBL" id="KXS08915.1"/>
    </source>
</evidence>
<evidence type="ECO:0000259" key="2">
    <source>
        <dbReference type="PROSITE" id="PS50157"/>
    </source>
</evidence>
<name>A0A138ZXA3_GONPJ</name>
<gene>
    <name evidence="3" type="ORF">M427DRAFT_50202</name>
</gene>
<reference evidence="3 4" key="1">
    <citation type="journal article" date="2015" name="Genome Biol. Evol.">
        <title>Phylogenomic analyses indicate that early fungi evolved digesting cell walls of algal ancestors of land plants.</title>
        <authorList>
            <person name="Chang Y."/>
            <person name="Wang S."/>
            <person name="Sekimoto S."/>
            <person name="Aerts A.L."/>
            <person name="Choi C."/>
            <person name="Clum A."/>
            <person name="LaButti K.M."/>
            <person name="Lindquist E.A."/>
            <person name="Yee Ngan C."/>
            <person name="Ohm R.A."/>
            <person name="Salamov A.A."/>
            <person name="Grigoriev I.V."/>
            <person name="Spatafora J.W."/>
            <person name="Berbee M.L."/>
        </authorList>
    </citation>
    <scope>NUCLEOTIDE SEQUENCE [LARGE SCALE GENOMIC DNA]</scope>
    <source>
        <strain evidence="3 4">JEL478</strain>
    </source>
</reference>
<dbReference type="PROSITE" id="PS00028">
    <property type="entry name" value="ZINC_FINGER_C2H2_1"/>
    <property type="match status" value="1"/>
</dbReference>
<dbReference type="EMBL" id="KQ965922">
    <property type="protein sequence ID" value="KXS08915.1"/>
    <property type="molecule type" value="Genomic_DNA"/>
</dbReference>
<feature type="domain" description="C2H2-type" evidence="2">
    <location>
        <begin position="267"/>
        <end position="289"/>
    </location>
</feature>
<sequence>MWVEGSMMHPVADNAKADWPDWPHWPSVGDEGGDVAQGEWGWLREYREMRYGFGDEEDSLGAKWGWQSARGIGLGTCSETPKRQEEGLQLQTPPALPCLPDPNIKTEFDFYVSADTILHDHFNIVINTWNATAAHTPAQVPHATGAMGKNPGRLRVAMEPLASLESSLLHLSLAPHKPVQQQLHCERATSSCGRGREHLWQEPDLRHRKRPGAGRGWSSIFWIGRKLPQHKCSTHLGSKDANSQDQGNHHAGAWRAKCAAKPGSTRYTCVSCPQTFATEAVLKRHLVDHGLGSSLDVHRHTGQSISAPPNIKVVVEFSLRNGSGKDILEGVQIRLHGSLKLQGCTSGSGAAYVHWNNGKVDPTLSSNMQDETHAPVQAGRVSKVDAAGPSSAQLLLIALLQWTYNITCSQIMGGQEGWLPRDD</sequence>
<dbReference type="GO" id="GO:0008270">
    <property type="term" value="F:zinc ion binding"/>
    <property type="evidence" value="ECO:0007669"/>
    <property type="project" value="UniProtKB-KW"/>
</dbReference>
<keyword evidence="1" id="KW-0862">Zinc</keyword>
<dbReference type="AlphaFoldDB" id="A0A138ZXA3"/>
<keyword evidence="4" id="KW-1185">Reference proteome</keyword>
<evidence type="ECO:0000256" key="1">
    <source>
        <dbReference type="PROSITE-ProRule" id="PRU00042"/>
    </source>
</evidence>
<dbReference type="PROSITE" id="PS50157">
    <property type="entry name" value="ZINC_FINGER_C2H2_2"/>
    <property type="match status" value="1"/>
</dbReference>
<proteinExistence type="predicted"/>